<dbReference type="CDD" id="cd06891">
    <property type="entry name" value="PX_Vps17p"/>
    <property type="match status" value="1"/>
</dbReference>
<evidence type="ECO:0000259" key="3">
    <source>
        <dbReference type="SMART" id="SM00312"/>
    </source>
</evidence>
<dbReference type="SUPFAM" id="SSF64268">
    <property type="entry name" value="PX domain"/>
    <property type="match status" value="1"/>
</dbReference>
<sequence>MSSAVAYDPYDDIDNNPFSEPEANPQHSASPDAPAPDDAHPSTEAQEAIKDDSNSHAGVVTEHEQGPPAQKRGDSTGNFPEGSTPAAAAEDTEALLPERKSSRFQLVIKVTGLERVGSFTNKKENPTVKFDVSTNLPTFRKQQHRSLKKTFTEFRNLRKFLYGSIVGTFVPALPPPSTSYGISNSEDYSKTVSNIQEWFDRIAADPFILRSEELAFFIESDFDTYTPVGKTKPPLSGLKRKTLKQLAPPFDECLELAEFRPLVKSVHHLSQDIQTKMLKLCKLRKSLSHDENSIGQGFKELCIDQSQAHSKFYNKFGKTLSAVGDIDSVMATLDIATLYDGLEWLVQETYSVKEALTNRHFLMRDLLQAQQTSSSRQEQARKLRARRDVSPLKVDEAIRALKAATTTEHTLTLKLRRVTANMLLEKQRWLEWCDQQLQTSIKEYTLRKIEYERKKLSLLERIRADVRAADDTGGLSRLGRGTRMSTSGVSPSQTAQGDSWTSDPRSRAFEPSVLRTEFDASLESDSRNIRGTLPEDQHALDARSAASLLGTSSF</sequence>
<dbReference type="OrthoDB" id="9976382at2759"/>
<feature type="region of interest" description="Disordered" evidence="2">
    <location>
        <begin position="1"/>
        <end position="92"/>
    </location>
</feature>
<dbReference type="GO" id="GO:0006886">
    <property type="term" value="P:intracellular protein transport"/>
    <property type="evidence" value="ECO:0007669"/>
    <property type="project" value="TreeGrafter"/>
</dbReference>
<comment type="function">
    <text evidence="1">Component of the membrane-associated retromer complex which is essential in endosome-to-Golgi retrograde transport.</text>
</comment>
<organism evidence="4 5">
    <name type="scientific">Lachancea quebecensis</name>
    <dbReference type="NCBI Taxonomy" id="1654605"/>
    <lineage>
        <taxon>Eukaryota</taxon>
        <taxon>Fungi</taxon>
        <taxon>Dikarya</taxon>
        <taxon>Ascomycota</taxon>
        <taxon>Saccharomycotina</taxon>
        <taxon>Saccharomycetes</taxon>
        <taxon>Saccharomycetales</taxon>
        <taxon>Saccharomycetaceae</taxon>
        <taxon>Lachancea</taxon>
    </lineage>
</organism>
<accession>A0A0P1KQA0</accession>
<comment type="similarity">
    <text evidence="1">Belongs to the VPS17 family.</text>
</comment>
<proteinExistence type="inferred from homology"/>
<dbReference type="PANTHER" id="PTHR47433">
    <property type="entry name" value="VACUOLAR PROTEIN SORTING-ASSOCIATED PROTEIN 17"/>
    <property type="match status" value="1"/>
</dbReference>
<dbReference type="InterPro" id="IPR027267">
    <property type="entry name" value="AH/BAR_dom_sf"/>
</dbReference>
<dbReference type="InterPro" id="IPR053055">
    <property type="entry name" value="VPS17"/>
</dbReference>
<dbReference type="SMART" id="SM00312">
    <property type="entry name" value="PX"/>
    <property type="match status" value="1"/>
</dbReference>
<dbReference type="PANTHER" id="PTHR47433:SF1">
    <property type="entry name" value="VACUOLAR PROTEIN SORTING-ASSOCIATED PROTEIN 17"/>
    <property type="match status" value="1"/>
</dbReference>
<dbReference type="InterPro" id="IPR001683">
    <property type="entry name" value="PX_dom"/>
</dbReference>
<evidence type="ECO:0000256" key="1">
    <source>
        <dbReference type="PIRNR" id="PIRNR011791"/>
    </source>
</evidence>
<dbReference type="EMBL" id="LN890563">
    <property type="protein sequence ID" value="CUS21848.1"/>
    <property type="molecule type" value="Genomic_DNA"/>
</dbReference>
<feature type="domain" description="PX" evidence="3">
    <location>
        <begin position="103"/>
        <end position="221"/>
    </location>
</feature>
<feature type="region of interest" description="Disordered" evidence="2">
    <location>
        <begin position="472"/>
        <end position="506"/>
    </location>
</feature>
<evidence type="ECO:0000256" key="2">
    <source>
        <dbReference type="SAM" id="MobiDB-lite"/>
    </source>
</evidence>
<dbReference type="GO" id="GO:0005829">
    <property type="term" value="C:cytosol"/>
    <property type="evidence" value="ECO:0007669"/>
    <property type="project" value="GOC"/>
</dbReference>
<keyword evidence="5" id="KW-1185">Reference proteome</keyword>
<dbReference type="Proteomes" id="UP000236544">
    <property type="component" value="Unassembled WGS sequence"/>
</dbReference>
<dbReference type="GO" id="GO:0032266">
    <property type="term" value="F:phosphatidylinositol-3-phosphate binding"/>
    <property type="evidence" value="ECO:0007669"/>
    <property type="project" value="TreeGrafter"/>
</dbReference>
<dbReference type="InterPro" id="IPR014461">
    <property type="entry name" value="Retromer_complex_Vps17"/>
</dbReference>
<reference evidence="5" key="1">
    <citation type="submission" date="2015-10" db="EMBL/GenBank/DDBJ databases">
        <authorList>
            <person name="Devillers H."/>
        </authorList>
    </citation>
    <scope>NUCLEOTIDE SEQUENCE [LARGE SCALE GENOMIC DNA]</scope>
</reference>
<gene>
    <name evidence="4" type="ORF">LAQU0_S04e02190g</name>
</gene>
<dbReference type="GO" id="GO:0005768">
    <property type="term" value="C:endosome"/>
    <property type="evidence" value="ECO:0007669"/>
    <property type="project" value="TreeGrafter"/>
</dbReference>
<dbReference type="Gene3D" id="1.20.1270.60">
    <property type="entry name" value="Arfaptin homology (AH) domain/BAR domain"/>
    <property type="match status" value="1"/>
</dbReference>
<keyword evidence="1" id="KW-0813">Transport</keyword>
<feature type="compositionally biased region" description="Basic and acidic residues" evidence="2">
    <location>
        <begin position="37"/>
        <end position="54"/>
    </location>
</feature>
<dbReference type="InterPro" id="IPR036871">
    <property type="entry name" value="PX_dom_sf"/>
</dbReference>
<dbReference type="PIRSF" id="PIRSF011791">
    <property type="entry name" value="Vps17"/>
    <property type="match status" value="1"/>
</dbReference>
<dbReference type="CDD" id="cd07625">
    <property type="entry name" value="BAR_Vps17p"/>
    <property type="match status" value="1"/>
</dbReference>
<dbReference type="Gene3D" id="3.30.1520.10">
    <property type="entry name" value="Phox-like domain"/>
    <property type="match status" value="1"/>
</dbReference>
<protein>
    <recommendedName>
        <fullName evidence="1">Vacuolar protein sorting-associated protein 17</fullName>
    </recommendedName>
</protein>
<dbReference type="AlphaFoldDB" id="A0A0P1KQA0"/>
<name>A0A0P1KQA0_9SACH</name>
<evidence type="ECO:0000313" key="5">
    <source>
        <dbReference type="Proteomes" id="UP000236544"/>
    </source>
</evidence>
<evidence type="ECO:0000313" key="4">
    <source>
        <dbReference type="EMBL" id="CUS21848.1"/>
    </source>
</evidence>
<dbReference type="InterPro" id="IPR037907">
    <property type="entry name" value="Vps17_PX"/>
</dbReference>
<dbReference type="Pfam" id="PF00787">
    <property type="entry name" value="PX"/>
    <property type="match status" value="1"/>
</dbReference>
<dbReference type="GO" id="GO:0030905">
    <property type="term" value="C:retromer, tubulation complex"/>
    <property type="evidence" value="ECO:0007669"/>
    <property type="project" value="TreeGrafter"/>
</dbReference>
<feature type="compositionally biased region" description="Polar residues" evidence="2">
    <location>
        <begin position="484"/>
        <end position="503"/>
    </location>
</feature>
<keyword evidence="1" id="KW-0653">Protein transport</keyword>
<feature type="compositionally biased region" description="Low complexity" evidence="2">
    <location>
        <begin position="472"/>
        <end position="483"/>
    </location>
</feature>
<dbReference type="GO" id="GO:0042147">
    <property type="term" value="P:retrograde transport, endosome to Golgi"/>
    <property type="evidence" value="ECO:0007669"/>
    <property type="project" value="InterPro"/>
</dbReference>
<comment type="subunit">
    <text evidence="1">Component of the retromer complex.</text>
</comment>